<gene>
    <name evidence="1" type="ORF">L6452_37614</name>
</gene>
<evidence type="ECO:0000313" key="2">
    <source>
        <dbReference type="Proteomes" id="UP001055879"/>
    </source>
</evidence>
<dbReference type="Proteomes" id="UP001055879">
    <property type="component" value="Linkage Group LG14"/>
</dbReference>
<comment type="caution">
    <text evidence="1">The sequence shown here is derived from an EMBL/GenBank/DDBJ whole genome shotgun (WGS) entry which is preliminary data.</text>
</comment>
<accession>A0ACB8Y465</accession>
<proteinExistence type="predicted"/>
<reference evidence="1 2" key="2">
    <citation type="journal article" date="2022" name="Mol. Ecol. Resour.">
        <title>The genomes of chicory, endive, great burdock and yacon provide insights into Asteraceae paleo-polyploidization history and plant inulin production.</title>
        <authorList>
            <person name="Fan W."/>
            <person name="Wang S."/>
            <person name="Wang H."/>
            <person name="Wang A."/>
            <person name="Jiang F."/>
            <person name="Liu H."/>
            <person name="Zhao H."/>
            <person name="Xu D."/>
            <person name="Zhang Y."/>
        </authorList>
    </citation>
    <scope>NUCLEOTIDE SEQUENCE [LARGE SCALE GENOMIC DNA]</scope>
    <source>
        <strain evidence="2">cv. Niubang</strain>
    </source>
</reference>
<evidence type="ECO:0000313" key="1">
    <source>
        <dbReference type="EMBL" id="KAI3678327.1"/>
    </source>
</evidence>
<name>A0ACB8Y465_ARCLA</name>
<sequence length="100" mass="11382">MEVVELLRRGAEQRWGWPNNRRRGVVELLRRGAEQRWGWPNNRRRGLVLKNPNTKGKQISSSPSKSPPLSKPSFVHHQSPPPSSIGSQFPKVDLPPFPSI</sequence>
<reference evidence="2" key="1">
    <citation type="journal article" date="2022" name="Mol. Ecol. Resour.">
        <title>The genomes of chicory, endive, great burdock and yacon provide insights into Asteraceae palaeo-polyploidization history and plant inulin production.</title>
        <authorList>
            <person name="Fan W."/>
            <person name="Wang S."/>
            <person name="Wang H."/>
            <person name="Wang A."/>
            <person name="Jiang F."/>
            <person name="Liu H."/>
            <person name="Zhao H."/>
            <person name="Xu D."/>
            <person name="Zhang Y."/>
        </authorList>
    </citation>
    <scope>NUCLEOTIDE SEQUENCE [LARGE SCALE GENOMIC DNA]</scope>
    <source>
        <strain evidence="2">cv. Niubang</strain>
    </source>
</reference>
<keyword evidence="2" id="KW-1185">Reference proteome</keyword>
<organism evidence="1 2">
    <name type="scientific">Arctium lappa</name>
    <name type="common">Greater burdock</name>
    <name type="synonym">Lappa major</name>
    <dbReference type="NCBI Taxonomy" id="4217"/>
    <lineage>
        <taxon>Eukaryota</taxon>
        <taxon>Viridiplantae</taxon>
        <taxon>Streptophyta</taxon>
        <taxon>Embryophyta</taxon>
        <taxon>Tracheophyta</taxon>
        <taxon>Spermatophyta</taxon>
        <taxon>Magnoliopsida</taxon>
        <taxon>eudicotyledons</taxon>
        <taxon>Gunneridae</taxon>
        <taxon>Pentapetalae</taxon>
        <taxon>asterids</taxon>
        <taxon>campanulids</taxon>
        <taxon>Asterales</taxon>
        <taxon>Asteraceae</taxon>
        <taxon>Carduoideae</taxon>
        <taxon>Cardueae</taxon>
        <taxon>Arctiinae</taxon>
        <taxon>Arctium</taxon>
    </lineage>
</organism>
<protein>
    <submittedName>
        <fullName evidence="1">Uncharacterized protein</fullName>
    </submittedName>
</protein>
<dbReference type="EMBL" id="CM042060">
    <property type="protein sequence ID" value="KAI3678327.1"/>
    <property type="molecule type" value="Genomic_DNA"/>
</dbReference>